<dbReference type="Pfam" id="PF13830">
    <property type="entry name" value="DUF4192"/>
    <property type="match status" value="1"/>
</dbReference>
<evidence type="ECO:0008006" key="3">
    <source>
        <dbReference type="Google" id="ProtNLM"/>
    </source>
</evidence>
<keyword evidence="2" id="KW-1185">Reference proteome</keyword>
<dbReference type="Proteomes" id="UP000030982">
    <property type="component" value="Unassembled WGS sequence"/>
</dbReference>
<accession>A0A0B2ARM5</accession>
<comment type="caution">
    <text evidence="1">The sequence shown here is derived from an EMBL/GenBank/DDBJ whole genome shotgun (WGS) entry which is preliminary data.</text>
</comment>
<dbReference type="AlphaFoldDB" id="A0A0B2ARM5"/>
<sequence length="330" mass="34992">MTMTATTLPDFLAAIEHGLGFTPEDSLVAVAVRTEGALGVHVRLDAAPSLAHPAAAARWAIGHARTGTRCEGIIAALYTHAPADEAERLLRAVAREAETLGLTVHLAFHVGAHGWTELRHQAAGTRQQAKDSALYAQLVFEGSVVRRMEPEDVPFAGPDDAAARIEAAAPDTPYEAAAEWTALLDSGRHPVGSEAFRILANLKAGMPRDFMIAATAGDLPAEGTAAAGDRLVGLLLGRTGARPDWARIDRAENVLGCLLAEAPDGHRAGALTFLGWIAWYRGTSSAALTWFARAEQDSPGYRLAALLTRLIGQGELPEVAKDPGIAYHRR</sequence>
<evidence type="ECO:0000313" key="2">
    <source>
        <dbReference type="Proteomes" id="UP000030982"/>
    </source>
</evidence>
<dbReference type="STRING" id="1338436.LK10_04485"/>
<gene>
    <name evidence="1" type="ORF">LK10_04485</name>
</gene>
<protein>
    <recommendedName>
        <fullName evidence="3">DUF4192 domain-containing protein</fullName>
    </recommendedName>
</protein>
<evidence type="ECO:0000313" key="1">
    <source>
        <dbReference type="EMBL" id="KHL04592.1"/>
    </source>
</evidence>
<proteinExistence type="predicted"/>
<organism evidence="1 2">
    <name type="scientific">Sinomonas humi</name>
    <dbReference type="NCBI Taxonomy" id="1338436"/>
    <lineage>
        <taxon>Bacteria</taxon>
        <taxon>Bacillati</taxon>
        <taxon>Actinomycetota</taxon>
        <taxon>Actinomycetes</taxon>
        <taxon>Micrococcales</taxon>
        <taxon>Micrococcaceae</taxon>
        <taxon>Sinomonas</taxon>
    </lineage>
</organism>
<reference evidence="1 2" key="1">
    <citation type="submission" date="2014-09" db="EMBL/GenBank/DDBJ databases">
        <title>Genome sequence of Sinomonas sp. MUSC 117.</title>
        <authorList>
            <person name="Lee L.-H."/>
        </authorList>
    </citation>
    <scope>NUCLEOTIDE SEQUENCE [LARGE SCALE GENOMIC DNA]</scope>
    <source>
        <strain evidence="1 2">MUSC 117</strain>
    </source>
</reference>
<dbReference type="InterPro" id="IPR025447">
    <property type="entry name" value="DUF4192"/>
</dbReference>
<dbReference type="EMBL" id="JTDL01000072">
    <property type="protein sequence ID" value="KHL04592.1"/>
    <property type="molecule type" value="Genomic_DNA"/>
</dbReference>
<name>A0A0B2ARM5_9MICC</name>